<dbReference type="PROSITE" id="PS50293">
    <property type="entry name" value="TPR_REGION"/>
    <property type="match status" value="2"/>
</dbReference>
<evidence type="ECO:0000313" key="2">
    <source>
        <dbReference type="EMBL" id="PZO43904.1"/>
    </source>
</evidence>
<sequence length="574" mass="64730">MDLSQGFTIAFAECNFWQDGVALVAALNEEIASDPEWEELQLESWEFNDPDLRYLLDELSKRLETLPRQEGKKLVLVLSGLENAIGVVGEYPPFLVDLNFVRDAYARLAPHPVVFVLPDYAITRVANFAPDFWAWKSGVFKFQTSKETRDFAEAKTIGSDRIIGNYLKPEKRERINLLHRLLMESNPSGSDPASDRNAASQMNILIQLGSAYLSLSKFNQAIDFYDQALSLARKLGDRNGEANSLWNIGNAYGSLGQYQQAIHFHHQSLEIAKEIGDRSSEARSLNGLGNTYSSLGQYQQAIDFHLQSLEISEEIGDRNGEARSLNNLGLAYGSLGQYQQAIEFHQQSLAIDKEAGDLNGEATSLGNLGLTYYLLGQYQQAIQFYQQSLEIEREIGDRNGEANSLGNLGIAFDSLGQCQQAIQFQQQSLEIKREIGDRDGEAASLGNLGNAYYSLGQYQQAIQFQQQSLEIDREIGDRNGEANSLHNLGLALKALGRRGESIEALNASRKIYEELGLYHKIENSDKSFAPLETVAKEPKRFELPDPPKRKRRKNLFQIIFIWLRRIWSKLWKRN</sequence>
<dbReference type="Pfam" id="PF13424">
    <property type="entry name" value="TPR_12"/>
    <property type="match status" value="4"/>
</dbReference>
<dbReference type="PANTHER" id="PTHR10098:SF106">
    <property type="entry name" value="TETRATRICOPEPTIDE REPEAT PROTEIN 28-LIKE PROTEIN"/>
    <property type="match status" value="1"/>
</dbReference>
<dbReference type="PANTHER" id="PTHR10098">
    <property type="entry name" value="RAPSYN-RELATED"/>
    <property type="match status" value="1"/>
</dbReference>
<accession>A0A2W4WFL5</accession>
<evidence type="ECO:0000256" key="1">
    <source>
        <dbReference type="PROSITE-ProRule" id="PRU00339"/>
    </source>
</evidence>
<feature type="repeat" description="TPR" evidence="1">
    <location>
        <begin position="242"/>
        <end position="275"/>
    </location>
</feature>
<dbReference type="PROSITE" id="PS50005">
    <property type="entry name" value="TPR"/>
    <property type="match status" value="6"/>
</dbReference>
<organism evidence="2 3">
    <name type="scientific">Pseudanabaena frigida</name>
    <dbReference type="NCBI Taxonomy" id="945775"/>
    <lineage>
        <taxon>Bacteria</taxon>
        <taxon>Bacillati</taxon>
        <taxon>Cyanobacteriota</taxon>
        <taxon>Cyanophyceae</taxon>
        <taxon>Pseudanabaenales</taxon>
        <taxon>Pseudanabaenaceae</taxon>
        <taxon>Pseudanabaena</taxon>
    </lineage>
</organism>
<evidence type="ECO:0000313" key="3">
    <source>
        <dbReference type="Proteomes" id="UP000249467"/>
    </source>
</evidence>
<keyword evidence="1" id="KW-0802">TPR repeat</keyword>
<dbReference type="Gene3D" id="1.25.40.10">
    <property type="entry name" value="Tetratricopeptide repeat domain"/>
    <property type="match status" value="2"/>
</dbReference>
<dbReference type="EMBL" id="QBML01000004">
    <property type="protein sequence ID" value="PZO43904.1"/>
    <property type="molecule type" value="Genomic_DNA"/>
</dbReference>
<feature type="repeat" description="TPR" evidence="1">
    <location>
        <begin position="362"/>
        <end position="395"/>
    </location>
</feature>
<feature type="repeat" description="TPR" evidence="1">
    <location>
        <begin position="322"/>
        <end position="355"/>
    </location>
</feature>
<reference evidence="2 3" key="2">
    <citation type="submission" date="2018-06" db="EMBL/GenBank/DDBJ databases">
        <title>Metagenomic assembly of (sub)arctic Cyanobacteria and their associated microbiome from non-axenic cultures.</title>
        <authorList>
            <person name="Baurain D."/>
        </authorList>
    </citation>
    <scope>NUCLEOTIDE SEQUENCE [LARGE SCALE GENOMIC DNA]</scope>
    <source>
        <strain evidence="2">ULC066bin1</strain>
    </source>
</reference>
<dbReference type="SUPFAM" id="SSF48452">
    <property type="entry name" value="TPR-like"/>
    <property type="match status" value="2"/>
</dbReference>
<proteinExistence type="predicted"/>
<protein>
    <submittedName>
        <fullName evidence="2">Uncharacterized protein</fullName>
    </submittedName>
</protein>
<reference evidence="2 3" key="1">
    <citation type="submission" date="2018-04" db="EMBL/GenBank/DDBJ databases">
        <authorList>
            <person name="Go L.Y."/>
            <person name="Mitchell J.A."/>
        </authorList>
    </citation>
    <scope>NUCLEOTIDE SEQUENCE [LARGE SCALE GENOMIC DNA]</scope>
    <source>
        <strain evidence="2">ULC066bin1</strain>
    </source>
</reference>
<feature type="repeat" description="TPR" evidence="1">
    <location>
        <begin position="282"/>
        <end position="315"/>
    </location>
</feature>
<dbReference type="SMART" id="SM00028">
    <property type="entry name" value="TPR"/>
    <property type="match status" value="8"/>
</dbReference>
<dbReference type="Proteomes" id="UP000249467">
    <property type="component" value="Unassembled WGS sequence"/>
</dbReference>
<gene>
    <name evidence="2" type="ORF">DCF19_04290</name>
</gene>
<feature type="repeat" description="TPR" evidence="1">
    <location>
        <begin position="202"/>
        <end position="235"/>
    </location>
</feature>
<dbReference type="InterPro" id="IPR011990">
    <property type="entry name" value="TPR-like_helical_dom_sf"/>
</dbReference>
<name>A0A2W4WFL5_9CYAN</name>
<comment type="caution">
    <text evidence="2">The sequence shown here is derived from an EMBL/GenBank/DDBJ whole genome shotgun (WGS) entry which is preliminary data.</text>
</comment>
<dbReference type="AlphaFoldDB" id="A0A2W4WFL5"/>
<feature type="repeat" description="TPR" evidence="1">
    <location>
        <begin position="442"/>
        <end position="475"/>
    </location>
</feature>
<dbReference type="InterPro" id="IPR019734">
    <property type="entry name" value="TPR_rpt"/>
</dbReference>